<dbReference type="EMBL" id="NTMR01000002">
    <property type="protein sequence ID" value="PBK06218.1"/>
    <property type="molecule type" value="Genomic_DNA"/>
</dbReference>
<proteinExistence type="predicted"/>
<evidence type="ECO:0000313" key="1">
    <source>
        <dbReference type="EMBL" id="PBK06218.1"/>
    </source>
</evidence>
<dbReference type="InterPro" id="IPR016893">
    <property type="entry name" value="UCP028589"/>
</dbReference>
<accession>A0A2A3MN26</accession>
<dbReference type="AlphaFoldDB" id="A0A2A3MN26"/>
<keyword evidence="2" id="KW-1185">Reference proteome</keyword>
<gene>
    <name evidence="1" type="ORF">CNQ84_02260</name>
</gene>
<organism evidence="1 2">
    <name type="scientific">Pseudomonas abyssi</name>
    <dbReference type="NCBI Taxonomy" id="170540"/>
    <lineage>
        <taxon>Bacteria</taxon>
        <taxon>Pseudomonadati</taxon>
        <taxon>Pseudomonadota</taxon>
        <taxon>Gammaproteobacteria</taxon>
        <taxon>Pseudomonadales</taxon>
        <taxon>Pseudomonadaceae</taxon>
        <taxon>Pseudomonas</taxon>
    </lineage>
</organism>
<comment type="caution">
    <text evidence="1">The sequence shown here is derived from an EMBL/GenBank/DDBJ whole genome shotgun (WGS) entry which is preliminary data.</text>
</comment>
<protein>
    <submittedName>
        <fullName evidence="1">Uncharacterized protein</fullName>
    </submittedName>
</protein>
<name>A0A2A3MN26_9PSED</name>
<evidence type="ECO:0000313" key="2">
    <source>
        <dbReference type="Proteomes" id="UP000242313"/>
    </source>
</evidence>
<dbReference type="PIRSF" id="PIRSF028589">
    <property type="entry name" value="UCP028589"/>
    <property type="match status" value="1"/>
</dbReference>
<sequence>MSQEVYQYGQGKVEIAPIVDGVIGAWRWLGDVSAMALAIEEAKFSHNESYSGEKSEVREIVTGVTCNGSITLQSLSAENVAQFTRGTNTEKAAGTVSEEPLGTVAAGDVLVLDDFGLSNIVVIDSTGTPATIDPSHYEYDGYNELTFNSLPDPAPTMPLKVSYSHSAYKRVALLNGQKGEIALRYKGINLAEGNKKQYVQFYKVSPGLLQNLELINNGQQLAQSPVSFKPLKDTSKPADGELGQFAQVVTVGY</sequence>
<reference evidence="1 2" key="1">
    <citation type="submission" date="2017-09" db="EMBL/GenBank/DDBJ databases">
        <title>Pseudomonas abyssi sp. nov. isolated from Abyssopelagic Water.</title>
        <authorList>
            <person name="Wei Y."/>
        </authorList>
    </citation>
    <scope>NUCLEOTIDE SEQUENCE [LARGE SCALE GENOMIC DNA]</scope>
    <source>
        <strain evidence="1 2">MT5</strain>
    </source>
</reference>
<dbReference type="Proteomes" id="UP000242313">
    <property type="component" value="Unassembled WGS sequence"/>
</dbReference>
<dbReference type="RefSeq" id="WP_096003282.1">
    <property type="nucleotide sequence ID" value="NZ_NTMR01000002.1"/>
</dbReference>